<proteinExistence type="predicted"/>
<accession>A0ABQ5Q9C1</accession>
<evidence type="ECO:0000313" key="2">
    <source>
        <dbReference type="EMBL" id="GLH70946.1"/>
    </source>
</evidence>
<dbReference type="Pfam" id="PF13521">
    <property type="entry name" value="AAA_28"/>
    <property type="match status" value="1"/>
</dbReference>
<dbReference type="InterPro" id="IPR027417">
    <property type="entry name" value="P-loop_NTPase"/>
</dbReference>
<dbReference type="EMBL" id="BSDD01000005">
    <property type="protein sequence ID" value="GLH70946.1"/>
    <property type="molecule type" value="Genomic_DNA"/>
</dbReference>
<gene>
    <name evidence="2" type="ORF">GETHPA_24790</name>
</gene>
<sequence length="183" mass="20786">MKVAFIGTHGVGKTTLCYELAGALKREGIHVDIVKEVARLSPLPINQKTSLEAQTWIFLTQMAEEIRSGSQHDVVVCDRSVLDNYAYMMFAFGRQKPIERYMHHWMKSYDLLFKVPFSGAVAADGVRDTDTFFAESIDHLVDDLLAERDLPHERLDPGNRPGWIHRVKDVVLAHPKGQKRLLS</sequence>
<keyword evidence="3" id="KW-1185">Reference proteome</keyword>
<dbReference type="SUPFAM" id="SSF52540">
    <property type="entry name" value="P-loop containing nucleoside triphosphate hydrolases"/>
    <property type="match status" value="1"/>
</dbReference>
<dbReference type="InterPro" id="IPR038727">
    <property type="entry name" value="NadR/Ttd14_AAA_dom"/>
</dbReference>
<name>A0ABQ5Q9C1_9BACT</name>
<evidence type="ECO:0000259" key="1">
    <source>
        <dbReference type="Pfam" id="PF13521"/>
    </source>
</evidence>
<evidence type="ECO:0000313" key="3">
    <source>
        <dbReference type="Proteomes" id="UP001165089"/>
    </source>
</evidence>
<dbReference type="Gene3D" id="3.40.50.300">
    <property type="entry name" value="P-loop containing nucleotide triphosphate hydrolases"/>
    <property type="match status" value="1"/>
</dbReference>
<reference evidence="2 3" key="1">
    <citation type="journal article" date="2023" name="Antonie Van Leeuwenhoek">
        <title>Mesoterricola silvestris gen. nov., sp. nov., Mesoterricola sediminis sp. nov., Geothrix oryzae sp. nov., Geothrix edaphica sp. nov., Geothrix rubra sp. nov., and Geothrix limicola sp. nov., six novel members of Acidobacteriota isolated from soils.</title>
        <authorList>
            <person name="Itoh H."/>
            <person name="Sugisawa Y."/>
            <person name="Mise K."/>
            <person name="Xu Z."/>
            <person name="Kuniyasu M."/>
            <person name="Ushijima N."/>
            <person name="Kawano K."/>
            <person name="Kobayashi E."/>
            <person name="Shiratori Y."/>
            <person name="Masuda Y."/>
            <person name="Senoo K."/>
        </authorList>
    </citation>
    <scope>NUCLEOTIDE SEQUENCE [LARGE SCALE GENOMIC DNA]</scope>
    <source>
        <strain evidence="2 3">Red803</strain>
    </source>
</reference>
<dbReference type="RefSeq" id="WP_285726701.1">
    <property type="nucleotide sequence ID" value="NZ_BSDD01000005.1"/>
</dbReference>
<protein>
    <recommendedName>
        <fullName evidence="1">NadR/Ttd14 AAA domain-containing protein</fullName>
    </recommendedName>
</protein>
<organism evidence="2 3">
    <name type="scientific">Geothrix rubra</name>
    <dbReference type="NCBI Taxonomy" id="2927977"/>
    <lineage>
        <taxon>Bacteria</taxon>
        <taxon>Pseudomonadati</taxon>
        <taxon>Acidobacteriota</taxon>
        <taxon>Holophagae</taxon>
        <taxon>Holophagales</taxon>
        <taxon>Holophagaceae</taxon>
        <taxon>Geothrix</taxon>
    </lineage>
</organism>
<comment type="caution">
    <text evidence="2">The sequence shown here is derived from an EMBL/GenBank/DDBJ whole genome shotgun (WGS) entry which is preliminary data.</text>
</comment>
<feature type="domain" description="NadR/Ttd14 AAA" evidence="1">
    <location>
        <begin position="2"/>
        <end position="155"/>
    </location>
</feature>
<dbReference type="Proteomes" id="UP001165089">
    <property type="component" value="Unassembled WGS sequence"/>
</dbReference>